<evidence type="ECO:0000313" key="4">
    <source>
        <dbReference type="Proteomes" id="UP000266441"/>
    </source>
</evidence>
<name>A0A399CRL6_9BACT</name>
<dbReference type="AlphaFoldDB" id="A0A399CRL6"/>
<protein>
    <submittedName>
        <fullName evidence="3">Xylan esterase</fullName>
    </submittedName>
</protein>
<dbReference type="PANTHER" id="PTHR22946:SF8">
    <property type="entry name" value="ACETYL XYLAN ESTERASE DOMAIN-CONTAINING PROTEIN"/>
    <property type="match status" value="1"/>
</dbReference>
<dbReference type="PANTHER" id="PTHR22946">
    <property type="entry name" value="DIENELACTONE HYDROLASE DOMAIN-CONTAINING PROTEIN-RELATED"/>
    <property type="match status" value="1"/>
</dbReference>
<feature type="coiled-coil region" evidence="1">
    <location>
        <begin position="422"/>
        <end position="452"/>
    </location>
</feature>
<proteinExistence type="predicted"/>
<evidence type="ECO:0000256" key="1">
    <source>
        <dbReference type="SAM" id="Coils"/>
    </source>
</evidence>
<feature type="domain" description="Acetyl xylan esterase" evidence="2">
    <location>
        <begin position="114"/>
        <end position="285"/>
    </location>
</feature>
<evidence type="ECO:0000259" key="2">
    <source>
        <dbReference type="Pfam" id="PF05448"/>
    </source>
</evidence>
<sequence length="721" mass="80429">MKKSQALTIPRTILFIAIILLKINTAFAQEENLNVFERWRAWSDGENMLMRHLNKQAFTYLDIRDKEIAALQTKADWQSRQKKVKETLIKTVGPFPEKTPLNPQITGTIKKEGYKIDNVIYESMPGFYVTGSLFLPDGNGKKPAILFTSGHAQNSFRHESYQFMILNLVKKGFIVFAIDPISQGERVQLFDPEKNASAIGPTTLEHNYLGNKTLLSGVSLARYFIWDGIRAVDYLLTRKEVDSERIGVTGQSGGGTQAAYIFAFDDRVKAGAPVNYITGFRRLLESIGPQDAEQNFYHGIMNGLTHADLLEVRAPNPALICAGTRDFFSIQGAREAYAEISKAYKTFGKEENIGMVEDDFGHGYTEKLREGIYDFFQKNLNLTGNPGDENVAILAPEELMVTRTGNVASSIEKAQTVFDLNKKEAQKQIESLQDARKNIAIHLNKVQQEAKKLSGYRPPDENIQSVFRGRYQREGYSVEMYALHGEGECIIPLLLFIPETGNNFSSIIYLHPKGKITDAATGGRIEELVKKGYLVAAPDVSGIGEVKDDNYGTNYLALLIGRSIVGIQAGDVNRVVNFLKQRPDVDPEKLGAVAFDELGPTLLHAAAFDKSISSVTLIDPLISYQTIIENKFYNTTLTNSFVAGALTAYDLPDLAAILSPAKLNLINIRDGEKKCIDADIKNSDIEFIKTAWHEKNASSQLHIVKENSAETMFKEFLKYIE</sequence>
<dbReference type="Pfam" id="PF05448">
    <property type="entry name" value="AXE1"/>
    <property type="match status" value="1"/>
</dbReference>
<accession>A0A399CRL6</accession>
<dbReference type="InterPro" id="IPR050261">
    <property type="entry name" value="FrsA_esterase"/>
</dbReference>
<reference evidence="3 4" key="1">
    <citation type="journal article" date="2015" name="Int. J. Syst. Evol. Microbiol.">
        <title>Mariniphaga sediminis sp. nov., isolated from coastal sediment.</title>
        <authorList>
            <person name="Wang F.Q."/>
            <person name="Shen Q.Y."/>
            <person name="Chen G.J."/>
            <person name="Du Z.J."/>
        </authorList>
    </citation>
    <scope>NUCLEOTIDE SEQUENCE [LARGE SCALE GENOMIC DNA]</scope>
    <source>
        <strain evidence="3 4">SY21</strain>
    </source>
</reference>
<dbReference type="EMBL" id="QWET01000035">
    <property type="protein sequence ID" value="RIH62814.1"/>
    <property type="molecule type" value="Genomic_DNA"/>
</dbReference>
<comment type="caution">
    <text evidence="3">The sequence shown here is derived from an EMBL/GenBank/DDBJ whole genome shotgun (WGS) entry which is preliminary data.</text>
</comment>
<gene>
    <name evidence="3" type="ORF">D1164_22910</name>
</gene>
<dbReference type="RefSeq" id="WP_119352242.1">
    <property type="nucleotide sequence ID" value="NZ_QWET01000035.1"/>
</dbReference>
<dbReference type="InterPro" id="IPR029058">
    <property type="entry name" value="AB_hydrolase_fold"/>
</dbReference>
<dbReference type="OrthoDB" id="9805123at2"/>
<evidence type="ECO:0000313" key="3">
    <source>
        <dbReference type="EMBL" id="RIH62814.1"/>
    </source>
</evidence>
<keyword evidence="4" id="KW-1185">Reference proteome</keyword>
<dbReference type="Gene3D" id="3.40.50.1820">
    <property type="entry name" value="alpha/beta hydrolase"/>
    <property type="match status" value="2"/>
</dbReference>
<organism evidence="3 4">
    <name type="scientific">Mariniphaga sediminis</name>
    <dbReference type="NCBI Taxonomy" id="1628158"/>
    <lineage>
        <taxon>Bacteria</taxon>
        <taxon>Pseudomonadati</taxon>
        <taxon>Bacteroidota</taxon>
        <taxon>Bacteroidia</taxon>
        <taxon>Marinilabiliales</taxon>
        <taxon>Prolixibacteraceae</taxon>
        <taxon>Mariniphaga</taxon>
    </lineage>
</organism>
<keyword evidence="1" id="KW-0175">Coiled coil</keyword>
<dbReference type="InterPro" id="IPR008391">
    <property type="entry name" value="AXE1_dom"/>
</dbReference>
<dbReference type="Proteomes" id="UP000266441">
    <property type="component" value="Unassembled WGS sequence"/>
</dbReference>
<dbReference type="SUPFAM" id="SSF53474">
    <property type="entry name" value="alpha/beta-Hydrolases"/>
    <property type="match status" value="2"/>
</dbReference>